<feature type="domain" description="DUF2062" evidence="2">
    <location>
        <begin position="8"/>
        <end position="139"/>
    </location>
</feature>
<feature type="transmembrane region" description="Helical" evidence="1">
    <location>
        <begin position="57"/>
        <end position="76"/>
    </location>
</feature>
<reference evidence="3 4" key="1">
    <citation type="submission" date="2016-10" db="EMBL/GenBank/DDBJ databases">
        <authorList>
            <person name="de Groot N.N."/>
        </authorList>
    </citation>
    <scope>NUCLEOTIDE SEQUENCE [LARGE SCALE GENOMIC DNA]</scope>
    <source>
        <strain evidence="3 4">B25</strain>
    </source>
</reference>
<accession>A0A1H9DN85</accession>
<evidence type="ECO:0000256" key="1">
    <source>
        <dbReference type="SAM" id="Phobius"/>
    </source>
</evidence>
<evidence type="ECO:0000313" key="4">
    <source>
        <dbReference type="Proteomes" id="UP000182360"/>
    </source>
</evidence>
<dbReference type="Proteomes" id="UP000182360">
    <property type="component" value="Unassembled WGS sequence"/>
</dbReference>
<dbReference type="RefSeq" id="WP_074641992.1">
    <property type="nucleotide sequence ID" value="NZ_FOFU01000002.1"/>
</dbReference>
<dbReference type="eggNOG" id="COG1196">
    <property type="taxonomic scope" value="Bacteria"/>
</dbReference>
<evidence type="ECO:0000313" key="3">
    <source>
        <dbReference type="EMBL" id="SEQ14203.1"/>
    </source>
</evidence>
<keyword evidence="1" id="KW-0812">Transmembrane</keyword>
<keyword evidence="1" id="KW-0472">Membrane</keyword>
<sequence>MLKFIVKLLKALNSNSHPGEIAHAVCLGMLLGFLPKNNIFWFIITVFVLFMRINKGALVLCTLCFSLLAPLFDPLFDTVGYWFLTLPKLEPVFAWLLDIPFVGFTKFNNTIASGSLLCGLALYIPLYVIARLLIWLMRNKIVPVLRKTKFIVAISKIPLVKKAAALAAKKD</sequence>
<dbReference type="OrthoDB" id="370141at2"/>
<feature type="transmembrane region" description="Helical" evidence="1">
    <location>
        <begin position="111"/>
        <end position="137"/>
    </location>
</feature>
<keyword evidence="1" id="KW-1133">Transmembrane helix</keyword>
<name>A0A1H9DN85_9SPIR</name>
<dbReference type="AlphaFoldDB" id="A0A1H9DN85"/>
<dbReference type="Pfam" id="PF09835">
    <property type="entry name" value="DUF2062"/>
    <property type="match status" value="1"/>
</dbReference>
<gene>
    <name evidence="3" type="ORF">SAMN04487977_102617</name>
</gene>
<dbReference type="EMBL" id="FOFU01000002">
    <property type="protein sequence ID" value="SEQ14203.1"/>
    <property type="molecule type" value="Genomic_DNA"/>
</dbReference>
<protein>
    <submittedName>
        <fullName evidence="3">TIGR03546 family protein</fullName>
    </submittedName>
</protein>
<dbReference type="NCBIfam" id="TIGR03546">
    <property type="entry name" value="TIGR03546 family protein"/>
    <property type="match status" value="1"/>
</dbReference>
<dbReference type="STRING" id="163.SAMN04487775_101218"/>
<evidence type="ECO:0000259" key="2">
    <source>
        <dbReference type="Pfam" id="PF09835"/>
    </source>
</evidence>
<proteinExistence type="predicted"/>
<keyword evidence="4" id="KW-1185">Reference proteome</keyword>
<dbReference type="InterPro" id="IPR019935">
    <property type="entry name" value="CHP03546"/>
</dbReference>
<feature type="transmembrane region" description="Helical" evidence="1">
    <location>
        <begin position="21"/>
        <end position="50"/>
    </location>
</feature>
<organism evidence="3 4">
    <name type="scientific">Treponema bryantii</name>
    <dbReference type="NCBI Taxonomy" id="163"/>
    <lineage>
        <taxon>Bacteria</taxon>
        <taxon>Pseudomonadati</taxon>
        <taxon>Spirochaetota</taxon>
        <taxon>Spirochaetia</taxon>
        <taxon>Spirochaetales</taxon>
        <taxon>Treponemataceae</taxon>
        <taxon>Treponema</taxon>
    </lineage>
</organism>
<dbReference type="InterPro" id="IPR018639">
    <property type="entry name" value="DUF2062"/>
</dbReference>